<dbReference type="RefSeq" id="WP_008617290.1">
    <property type="nucleotide sequence ID" value="NZ_JH376581.1"/>
</dbReference>
<keyword evidence="3" id="KW-0520">NAD</keyword>
<dbReference type="GO" id="GO:0005737">
    <property type="term" value="C:cytoplasm"/>
    <property type="evidence" value="ECO:0007669"/>
    <property type="project" value="TreeGrafter"/>
</dbReference>
<evidence type="ECO:0000259" key="5">
    <source>
        <dbReference type="Pfam" id="PF01370"/>
    </source>
</evidence>
<gene>
    <name evidence="6" type="ORF">HMPREF9441_00399</name>
</gene>
<dbReference type="Proteomes" id="UP000003598">
    <property type="component" value="Unassembled WGS sequence"/>
</dbReference>
<protein>
    <submittedName>
        <fullName evidence="6">NAD dependent epimerase/dehydratase family protein</fullName>
    </submittedName>
</protein>
<reference evidence="6 7" key="1">
    <citation type="submission" date="2011-03" db="EMBL/GenBank/DDBJ databases">
        <authorList>
            <person name="Weinstock G."/>
            <person name="Sodergren E."/>
            <person name="Clifton S."/>
            <person name="Fulton L."/>
            <person name="Fulton B."/>
            <person name="Courtney L."/>
            <person name="Fronick C."/>
            <person name="Harrison M."/>
            <person name="Strong C."/>
            <person name="Farmer C."/>
            <person name="Delahaunty K."/>
            <person name="Markovic C."/>
            <person name="Hall O."/>
            <person name="Minx P."/>
            <person name="Tomlinson C."/>
            <person name="Mitreva M."/>
            <person name="Hou S."/>
            <person name="Chen J."/>
            <person name="Wollam A."/>
            <person name="Pepin K.H."/>
            <person name="Johnson M."/>
            <person name="Bhonagiri V."/>
            <person name="Zhang X."/>
            <person name="Suruliraj S."/>
            <person name="Warren W."/>
            <person name="Chinwalla A."/>
            <person name="Mardis E.R."/>
            <person name="Wilson R.K."/>
        </authorList>
    </citation>
    <scope>NUCLEOTIDE SEQUENCE [LARGE SCALE GENOMIC DNA]</scope>
    <source>
        <strain evidence="6 7">YIT 11840</strain>
    </source>
</reference>
<dbReference type="InterPro" id="IPR001509">
    <property type="entry name" value="Epimerase_deHydtase"/>
</dbReference>
<keyword evidence="4" id="KW-0456">Lyase</keyword>
<comment type="caution">
    <text evidence="6">The sequence shown here is derived from an EMBL/GenBank/DDBJ whole genome shotgun (WGS) entry which is preliminary data.</text>
</comment>
<name>G5SM27_9BACT</name>
<dbReference type="PATRIC" id="fig|762968.3.peg.359"/>
<feature type="domain" description="NAD-dependent epimerase/dehydratase" evidence="5">
    <location>
        <begin position="28"/>
        <end position="266"/>
    </location>
</feature>
<dbReference type="HOGENOM" id="CLU_007383_4_0_10"/>
<proteinExistence type="predicted"/>
<evidence type="ECO:0000256" key="2">
    <source>
        <dbReference type="ARBA" id="ARBA00022793"/>
    </source>
</evidence>
<keyword evidence="7" id="KW-1185">Reference proteome</keyword>
<dbReference type="Pfam" id="PF01370">
    <property type="entry name" value="Epimerase"/>
    <property type="match status" value="1"/>
</dbReference>
<dbReference type="Gene3D" id="3.40.50.720">
    <property type="entry name" value="NAD(P)-binding Rossmann-like Domain"/>
    <property type="match status" value="1"/>
</dbReference>
<dbReference type="PANTHER" id="PTHR43078">
    <property type="entry name" value="UDP-GLUCURONIC ACID DECARBOXYLASE-RELATED"/>
    <property type="match status" value="1"/>
</dbReference>
<keyword evidence="2" id="KW-0210">Decarboxylase</keyword>
<evidence type="ECO:0000256" key="3">
    <source>
        <dbReference type="ARBA" id="ARBA00023027"/>
    </source>
</evidence>
<dbReference type="InterPro" id="IPR044516">
    <property type="entry name" value="UXS-like"/>
</dbReference>
<dbReference type="GO" id="GO:0048040">
    <property type="term" value="F:UDP-glucuronate decarboxylase activity"/>
    <property type="evidence" value="ECO:0007669"/>
    <property type="project" value="TreeGrafter"/>
</dbReference>
<dbReference type="SUPFAM" id="SSF51735">
    <property type="entry name" value="NAD(P)-binding Rossmann-fold domains"/>
    <property type="match status" value="1"/>
</dbReference>
<dbReference type="eggNOG" id="COG0451">
    <property type="taxonomic scope" value="Bacteria"/>
</dbReference>
<sequence length="336" mass="38184">MQKILEEDIKNFALTFKLAERLIGKKFLVTGATGLIGSILVRCLLSLNKNIEITCPVRNKTKAKNILREETEKINLIECELGEFFINIPKGFDYIIHCASPTSGSYMMKHPVETYEFAFDSTKKILNYIKENSVKGMVYVSSLEYYGQILDDHIIMENTQGYIDMMNPRNSYPMGKRATEYLCTIYAQEYGVNVKIARLTQTFGAGISKDDNRVFAQFAKSVIGGNDIILHTTGESAKPYCYTTDCISAILYILLKGKNGEAYNVANPDTYISIRDMANLCLQFSPKNKIRIELHPEMGYAPTTKLHLSTDKLMNLGWSPNYNLTQMFERLIAWLK</sequence>
<organism evidence="6 7">
    <name type="scientific">Paraprevotella clara YIT 11840</name>
    <dbReference type="NCBI Taxonomy" id="762968"/>
    <lineage>
        <taxon>Bacteria</taxon>
        <taxon>Pseudomonadati</taxon>
        <taxon>Bacteroidota</taxon>
        <taxon>Bacteroidia</taxon>
        <taxon>Bacteroidales</taxon>
        <taxon>Prevotellaceae</taxon>
        <taxon>Paraprevotella</taxon>
    </lineage>
</organism>
<dbReference type="GO" id="GO:0042732">
    <property type="term" value="P:D-xylose metabolic process"/>
    <property type="evidence" value="ECO:0007669"/>
    <property type="project" value="InterPro"/>
</dbReference>
<evidence type="ECO:0000256" key="1">
    <source>
        <dbReference type="ARBA" id="ARBA00001911"/>
    </source>
</evidence>
<dbReference type="PANTHER" id="PTHR43078:SF6">
    <property type="entry name" value="UDP-GLUCURONIC ACID DECARBOXYLASE 1"/>
    <property type="match status" value="1"/>
</dbReference>
<dbReference type="GeneID" id="93556164"/>
<evidence type="ECO:0000256" key="4">
    <source>
        <dbReference type="ARBA" id="ARBA00023239"/>
    </source>
</evidence>
<dbReference type="EMBL" id="AFFY01000005">
    <property type="protein sequence ID" value="EHH01585.1"/>
    <property type="molecule type" value="Genomic_DNA"/>
</dbReference>
<dbReference type="GO" id="GO:0070403">
    <property type="term" value="F:NAD+ binding"/>
    <property type="evidence" value="ECO:0007669"/>
    <property type="project" value="InterPro"/>
</dbReference>
<evidence type="ECO:0000313" key="7">
    <source>
        <dbReference type="Proteomes" id="UP000003598"/>
    </source>
</evidence>
<evidence type="ECO:0000313" key="6">
    <source>
        <dbReference type="EMBL" id="EHH01585.1"/>
    </source>
</evidence>
<dbReference type="InterPro" id="IPR036291">
    <property type="entry name" value="NAD(P)-bd_dom_sf"/>
</dbReference>
<dbReference type="OrthoDB" id="9810015at2"/>
<comment type="cofactor">
    <cofactor evidence="1">
        <name>NAD(+)</name>
        <dbReference type="ChEBI" id="CHEBI:57540"/>
    </cofactor>
</comment>
<dbReference type="AlphaFoldDB" id="G5SM27"/>
<dbReference type="STRING" id="762968.HMPREF9441_00399"/>
<accession>G5SM27</accession>